<protein>
    <submittedName>
        <fullName evidence="2">TIGR02300 family protein</fullName>
    </submittedName>
</protein>
<keyword evidence="3" id="KW-1185">Reference proteome</keyword>
<comment type="caution">
    <text evidence="2">The sequence shown here is derived from an EMBL/GenBank/DDBJ whole genome shotgun (WGS) entry which is preliminary data.</text>
</comment>
<evidence type="ECO:0000313" key="3">
    <source>
        <dbReference type="Proteomes" id="UP001144805"/>
    </source>
</evidence>
<evidence type="ECO:0000313" key="2">
    <source>
        <dbReference type="EMBL" id="MCX5567719.1"/>
    </source>
</evidence>
<reference evidence="2" key="1">
    <citation type="submission" date="2022-11" db="EMBL/GenBank/DDBJ databases">
        <title>Biodiversity and phylogenetic relationships of bacteria.</title>
        <authorList>
            <person name="Machado R.A.R."/>
            <person name="Bhat A."/>
            <person name="Loulou A."/>
            <person name="Kallel S."/>
        </authorList>
    </citation>
    <scope>NUCLEOTIDE SEQUENCE</scope>
    <source>
        <strain evidence="2">K-TC2</strain>
    </source>
</reference>
<dbReference type="InterPro" id="IPR012644">
    <property type="entry name" value="CHP02300_FYDLN_acid"/>
</dbReference>
<feature type="region of interest" description="Disordered" evidence="1">
    <location>
        <begin position="1"/>
        <end position="130"/>
    </location>
</feature>
<organism evidence="2 3">
    <name type="scientific">Kaistia nematophila</name>
    <dbReference type="NCBI Taxonomy" id="2994654"/>
    <lineage>
        <taxon>Bacteria</taxon>
        <taxon>Pseudomonadati</taxon>
        <taxon>Pseudomonadota</taxon>
        <taxon>Alphaproteobacteria</taxon>
        <taxon>Hyphomicrobiales</taxon>
        <taxon>Kaistiaceae</taxon>
        <taxon>Kaistia</taxon>
    </lineage>
</organism>
<feature type="compositionally biased region" description="Acidic residues" evidence="1">
    <location>
        <begin position="90"/>
        <end position="130"/>
    </location>
</feature>
<dbReference type="EMBL" id="JAPKNK010000001">
    <property type="protein sequence ID" value="MCX5567719.1"/>
    <property type="molecule type" value="Genomic_DNA"/>
</dbReference>
<proteinExistence type="predicted"/>
<dbReference type="Pfam" id="PF09538">
    <property type="entry name" value="FYDLN_acid"/>
    <property type="match status" value="1"/>
</dbReference>
<dbReference type="Proteomes" id="UP001144805">
    <property type="component" value="Unassembled WGS sequence"/>
</dbReference>
<accession>A0A9X3DXZ1</accession>
<evidence type="ECO:0000256" key="1">
    <source>
        <dbReference type="SAM" id="MobiDB-lite"/>
    </source>
</evidence>
<feature type="compositionally biased region" description="Basic and acidic residues" evidence="1">
    <location>
        <begin position="1"/>
        <end position="24"/>
    </location>
</feature>
<sequence>MAKAELGTKRVDPETGKKFYDLNKDPIVSPFTGVSYPRSFFESGTAPKARPANVTDDEDEEIEDEGDKSAEFVSLEEADEETSGGAIAVEGDEDDVELADDDGDDVFIEDEEEEGDDVTDIIGGVDDEES</sequence>
<feature type="compositionally biased region" description="Acidic residues" evidence="1">
    <location>
        <begin position="55"/>
        <end position="66"/>
    </location>
</feature>
<dbReference type="AlphaFoldDB" id="A0A9X3DXZ1"/>
<dbReference type="RefSeq" id="WP_266336703.1">
    <property type="nucleotide sequence ID" value="NZ_JAPKNK010000001.1"/>
</dbReference>
<dbReference type="NCBIfam" id="TIGR02300">
    <property type="entry name" value="FYDLN_acid"/>
    <property type="match status" value="1"/>
</dbReference>
<gene>
    <name evidence="2" type="ORF">OSH07_00780</name>
</gene>
<name>A0A9X3DXZ1_9HYPH</name>